<feature type="region of interest" description="Disordered" evidence="1">
    <location>
        <begin position="471"/>
        <end position="512"/>
    </location>
</feature>
<feature type="compositionally biased region" description="Basic and acidic residues" evidence="1">
    <location>
        <begin position="753"/>
        <end position="762"/>
    </location>
</feature>
<gene>
    <name evidence="2" type="ORF">AAG570_004352</name>
</gene>
<feature type="region of interest" description="Disordered" evidence="1">
    <location>
        <begin position="719"/>
        <end position="771"/>
    </location>
</feature>
<dbReference type="Proteomes" id="UP001558652">
    <property type="component" value="Unassembled WGS sequence"/>
</dbReference>
<feature type="compositionally biased region" description="Basic and acidic residues" evidence="1">
    <location>
        <begin position="493"/>
        <end position="512"/>
    </location>
</feature>
<keyword evidence="3" id="KW-1185">Reference proteome</keyword>
<evidence type="ECO:0008006" key="4">
    <source>
        <dbReference type="Google" id="ProtNLM"/>
    </source>
</evidence>
<comment type="caution">
    <text evidence="2">The sequence shown here is derived from an EMBL/GenBank/DDBJ whole genome shotgun (WGS) entry which is preliminary data.</text>
</comment>
<feature type="compositionally biased region" description="Acidic residues" evidence="1">
    <location>
        <begin position="551"/>
        <end position="567"/>
    </location>
</feature>
<feature type="region of interest" description="Disordered" evidence="1">
    <location>
        <begin position="428"/>
        <end position="452"/>
    </location>
</feature>
<sequence length="789" mass="88813">MTNDSEVDKSPTNSCEEEVVLRHELPVLYSNELYGSNYRNNVSGTPKTETPCETQLHRKSDLNNPHSTHFNRVTQCNPNTDQSPKIVQENRTYGQWKSRNNPLFKNQSPDMVSDLGKRLENNGPRIVQREKIITATDEEIVRHWGYDEETFPGEAISAFSSPLQPRLEPPREGIQPQPIGPCQVGMAPSFGYESSRRKEQSGFCQSYSNNENSYRTELQHEPYPPNAYRGEWRAESQPSELGQNGHRKKSPPLEVCQPVMYPNYSHTDNSHRQESRRLCQPMTNYGLENSFGMQAQPHGSCHTSNWNHRNSHRMEPSPQGPFRHPMASPNGTYESSKRAQCCEGHGCCSQPPTDKTQHRGANKVIPPHGTPNRDFCCRNSTVPKPVFSERRSDKKKELSLKKLYRIVWLQNEQLAILQKQIDRLTERLNSERGDGKSVGTSEQGTGPARTATASVGVMTSFVNLNWNTSSTKATKNAPEISSAGCSSEEVSEDEMRTEKPQVEKQAFRPDREESFTLQGLEIPVIPEPAASPQTSLHLNMKEYRDSSSSSSDEDEEISESSEGEEDLPPVGWTFYDSVVGQVNNMLTKSNNGVATNVDDGGLNDVRNATFDQLRCLGISFIADADNQSQKRVTFDRSFYQPKSGTANHHKPTNMADSDTSMRINALAMKYLTGGTQSPNGKGDRMQGMALCNVANCNNNLSFATLRYLERYQLAPAIQTHSSPSKQNELAKELNYEDHRRGEMSKPKTKKKYRNSEKRHHQEASLPSSKILDITAIKQQPKLLPKKMAR</sequence>
<dbReference type="EMBL" id="JBFDAA010000016">
    <property type="protein sequence ID" value="KAL1117024.1"/>
    <property type="molecule type" value="Genomic_DNA"/>
</dbReference>
<reference evidence="2 3" key="1">
    <citation type="submission" date="2024-07" db="EMBL/GenBank/DDBJ databases">
        <title>Chromosome-level genome assembly of the water stick insect Ranatra chinensis (Heteroptera: Nepidae).</title>
        <authorList>
            <person name="Liu X."/>
        </authorList>
    </citation>
    <scope>NUCLEOTIDE SEQUENCE [LARGE SCALE GENOMIC DNA]</scope>
    <source>
        <strain evidence="2">Cailab_2021Rc</strain>
        <tissue evidence="2">Muscle</tissue>
    </source>
</reference>
<evidence type="ECO:0000313" key="2">
    <source>
        <dbReference type="EMBL" id="KAL1117024.1"/>
    </source>
</evidence>
<feature type="region of interest" description="Disordered" evidence="1">
    <location>
        <begin position="542"/>
        <end position="570"/>
    </location>
</feature>
<dbReference type="AlphaFoldDB" id="A0ABD0Y0L5"/>
<organism evidence="2 3">
    <name type="scientific">Ranatra chinensis</name>
    <dbReference type="NCBI Taxonomy" id="642074"/>
    <lineage>
        <taxon>Eukaryota</taxon>
        <taxon>Metazoa</taxon>
        <taxon>Ecdysozoa</taxon>
        <taxon>Arthropoda</taxon>
        <taxon>Hexapoda</taxon>
        <taxon>Insecta</taxon>
        <taxon>Pterygota</taxon>
        <taxon>Neoptera</taxon>
        <taxon>Paraneoptera</taxon>
        <taxon>Hemiptera</taxon>
        <taxon>Heteroptera</taxon>
        <taxon>Panheteroptera</taxon>
        <taxon>Nepomorpha</taxon>
        <taxon>Nepidae</taxon>
        <taxon>Ranatrinae</taxon>
        <taxon>Ranatra</taxon>
    </lineage>
</organism>
<accession>A0ABD0Y0L5</accession>
<evidence type="ECO:0000256" key="1">
    <source>
        <dbReference type="SAM" id="MobiDB-lite"/>
    </source>
</evidence>
<feature type="compositionally biased region" description="Basic and acidic residues" evidence="1">
    <location>
        <begin position="728"/>
        <end position="745"/>
    </location>
</feature>
<proteinExistence type="predicted"/>
<feature type="region of interest" description="Disordered" evidence="1">
    <location>
        <begin position="517"/>
        <end position="536"/>
    </location>
</feature>
<evidence type="ECO:0000313" key="3">
    <source>
        <dbReference type="Proteomes" id="UP001558652"/>
    </source>
</evidence>
<protein>
    <recommendedName>
        <fullName evidence="4">BEN domain-containing protein</fullName>
    </recommendedName>
</protein>
<name>A0ABD0Y0L5_9HEMI</name>